<gene>
    <name evidence="1" type="ORF">SAMN04515674_10245</name>
</gene>
<evidence type="ECO:0000313" key="1">
    <source>
        <dbReference type="EMBL" id="SFP23500.1"/>
    </source>
</evidence>
<name>A0A1I5NPC1_9BACT</name>
<proteinExistence type="predicted"/>
<dbReference type="AlphaFoldDB" id="A0A1I5NPC1"/>
<accession>A0A1I5NPC1</accession>
<dbReference type="EMBL" id="FOXH01000002">
    <property type="protein sequence ID" value="SFP23500.1"/>
    <property type="molecule type" value="Genomic_DNA"/>
</dbReference>
<dbReference type="RefSeq" id="WP_092012175.1">
    <property type="nucleotide sequence ID" value="NZ_FOXH01000002.1"/>
</dbReference>
<dbReference type="InterPro" id="IPR014917">
    <property type="entry name" value="DUF1800"/>
</dbReference>
<organism evidence="1 2">
    <name type="scientific">Pseudarcicella hirudinis</name>
    <dbReference type="NCBI Taxonomy" id="1079859"/>
    <lineage>
        <taxon>Bacteria</taxon>
        <taxon>Pseudomonadati</taxon>
        <taxon>Bacteroidota</taxon>
        <taxon>Cytophagia</taxon>
        <taxon>Cytophagales</taxon>
        <taxon>Flectobacillaceae</taxon>
        <taxon>Pseudarcicella</taxon>
    </lineage>
</organism>
<dbReference type="OrthoDB" id="9772295at2"/>
<keyword evidence="2" id="KW-1185">Reference proteome</keyword>
<protein>
    <submittedName>
        <fullName evidence="1">Uncharacterized conserved protein, DUF1800 family</fullName>
    </submittedName>
</protein>
<evidence type="ECO:0000313" key="2">
    <source>
        <dbReference type="Proteomes" id="UP000199306"/>
    </source>
</evidence>
<reference evidence="1 2" key="1">
    <citation type="submission" date="2016-10" db="EMBL/GenBank/DDBJ databases">
        <authorList>
            <person name="de Groot N.N."/>
        </authorList>
    </citation>
    <scope>NUCLEOTIDE SEQUENCE [LARGE SCALE GENOMIC DNA]</scope>
    <source>
        <strain evidence="2">E92,LMG 26720,CCM 7988</strain>
    </source>
</reference>
<dbReference type="Pfam" id="PF08811">
    <property type="entry name" value="DUF1800"/>
    <property type="match status" value="1"/>
</dbReference>
<dbReference type="Proteomes" id="UP000199306">
    <property type="component" value="Unassembled WGS sequence"/>
</dbReference>
<sequence length="520" mass="59281">MALLDTHKTPLTTAQVAHLLRRTTFGHTPSLLSSLSGKKAEDIIQILLTDKPAPAPPTDENGQTFHDLPFGFPETVDADKNKNDGKKRARIKWWTAGLMVNQPASILEKMTLFWQNHFVSTATVVSDARFIYRQSQLLRKYALGNFKTFVVEITKDPAMLLYLNGNQNVVGKPNENYGRELQELFTIGRGNYDENDVKAASKVLTGWRPLNYRSAAQADIGVEFRPASHDTTDKVFSASYQNTVIKGRTGATAGEEELNDLINMILAQDETARFIVRKFYRWFVQADISPQIETEVIEPLAKVFRKDYEIKPVLQTLFRSNHFYDENLIGSQIKSPLDLIVGTMRIFNQIAPDSGNDRTSYDLFTQYVYSQAKVQQMDIFDQPTVFGWRPYYDTDFYEIWINSTTLALRGSFTDAIVKGSNAMKINIDSVNLAKQVSEPSDPVILINELSENMYPFALTQEQKDYLIDQVLIPGLPRYEWQLEWQAYTSDPTNNAKRNAVKLKLNSLLQFMLRLAEYQMG</sequence>
<dbReference type="STRING" id="1079859.SAMN04515674_10245"/>